<dbReference type="AlphaFoldDB" id="K0J0F5"/>
<dbReference type="HOGENOM" id="CLU_000445_13_1_9"/>
<evidence type="ECO:0000256" key="9">
    <source>
        <dbReference type="ARBA" id="ARBA00022840"/>
    </source>
</evidence>
<gene>
    <name evidence="15" type="primary">bceS</name>
    <name evidence="15" type="ordered locus">AXY_04900</name>
</gene>
<evidence type="ECO:0000256" key="5">
    <source>
        <dbReference type="ARBA" id="ARBA00022679"/>
    </source>
</evidence>
<evidence type="ECO:0000256" key="7">
    <source>
        <dbReference type="ARBA" id="ARBA00022741"/>
    </source>
</evidence>
<evidence type="ECO:0000256" key="2">
    <source>
        <dbReference type="ARBA" id="ARBA00004651"/>
    </source>
</evidence>
<dbReference type="EMBL" id="AP012050">
    <property type="protein sequence ID" value="BAM46622.1"/>
    <property type="molecule type" value="Genomic_DNA"/>
</dbReference>
<dbReference type="GO" id="GO:0016036">
    <property type="term" value="P:cellular response to phosphate starvation"/>
    <property type="evidence" value="ECO:0007669"/>
    <property type="project" value="TreeGrafter"/>
</dbReference>
<dbReference type="Pfam" id="PF02518">
    <property type="entry name" value="HATPase_c"/>
    <property type="match status" value="1"/>
</dbReference>
<dbReference type="GO" id="GO:0000155">
    <property type="term" value="F:phosphorelay sensor kinase activity"/>
    <property type="evidence" value="ECO:0007669"/>
    <property type="project" value="TreeGrafter"/>
</dbReference>
<evidence type="ECO:0000256" key="3">
    <source>
        <dbReference type="ARBA" id="ARBA00012438"/>
    </source>
</evidence>
<dbReference type="InterPro" id="IPR036890">
    <property type="entry name" value="HATPase_C_sf"/>
</dbReference>
<dbReference type="KEGG" id="axl:AXY_04900"/>
<accession>K0J0F5</accession>
<dbReference type="GO" id="GO:0005524">
    <property type="term" value="F:ATP binding"/>
    <property type="evidence" value="ECO:0007669"/>
    <property type="project" value="UniProtKB-KW"/>
</dbReference>
<dbReference type="InterPro" id="IPR003594">
    <property type="entry name" value="HATPase_dom"/>
</dbReference>
<dbReference type="GO" id="GO:0005886">
    <property type="term" value="C:plasma membrane"/>
    <property type="evidence" value="ECO:0007669"/>
    <property type="project" value="UniProtKB-SubCell"/>
</dbReference>
<feature type="domain" description="Histidine kinase" evidence="14">
    <location>
        <begin position="127"/>
        <end position="334"/>
    </location>
</feature>
<evidence type="ECO:0000256" key="11">
    <source>
        <dbReference type="ARBA" id="ARBA00023012"/>
    </source>
</evidence>
<dbReference type="EC" id="2.7.13.3" evidence="3"/>
<keyword evidence="10 13" id="KW-1133">Transmembrane helix</keyword>
<feature type="transmembrane region" description="Helical" evidence="13">
    <location>
        <begin position="39"/>
        <end position="57"/>
    </location>
</feature>
<evidence type="ECO:0000259" key="14">
    <source>
        <dbReference type="PROSITE" id="PS50109"/>
    </source>
</evidence>
<dbReference type="InterPro" id="IPR050351">
    <property type="entry name" value="BphY/WalK/GraS-like"/>
</dbReference>
<dbReference type="Gene3D" id="3.30.565.10">
    <property type="entry name" value="Histidine kinase-like ATPase, C-terminal domain"/>
    <property type="match status" value="1"/>
</dbReference>
<keyword evidence="11" id="KW-0902">Two-component regulatory system</keyword>
<comment type="catalytic activity">
    <reaction evidence="1">
        <text>ATP + protein L-histidine = ADP + protein N-phospho-L-histidine.</text>
        <dbReference type="EC" id="2.7.13.3"/>
    </reaction>
</comment>
<keyword evidence="4" id="KW-1003">Cell membrane</keyword>
<dbReference type="PATRIC" id="fig|698758.3.peg.487"/>
<keyword evidence="12 13" id="KW-0472">Membrane</keyword>
<keyword evidence="9" id="KW-0067">ATP-binding</keyword>
<protein>
    <recommendedName>
        <fullName evidence="3">histidine kinase</fullName>
        <ecNumber evidence="3">2.7.13.3</ecNumber>
    </recommendedName>
</protein>
<feature type="transmembrane region" description="Helical" evidence="13">
    <location>
        <begin position="12"/>
        <end position="33"/>
    </location>
</feature>
<dbReference type="PANTHER" id="PTHR45453:SF2">
    <property type="entry name" value="HISTIDINE KINASE"/>
    <property type="match status" value="1"/>
</dbReference>
<comment type="subcellular location">
    <subcellularLocation>
        <location evidence="2">Cell membrane</location>
        <topology evidence="2">Multi-pass membrane protein</topology>
    </subcellularLocation>
</comment>
<reference evidence="15 16" key="1">
    <citation type="submission" date="2011-01" db="EMBL/GenBank/DDBJ databases">
        <title>Whole genome sequence of Amphibacillus xylinus NBRC 15112.</title>
        <authorList>
            <person name="Nakazawa H."/>
            <person name="Katano Y."/>
            <person name="Nakamura S."/>
            <person name="Sasagawa M."/>
            <person name="Fukada J."/>
            <person name="Arai T."/>
            <person name="Sasakura N."/>
            <person name="Mochizuki D."/>
            <person name="Hosoyama A."/>
            <person name="Harada K."/>
            <person name="Horikawa H."/>
            <person name="Kato Y."/>
            <person name="Harada T."/>
            <person name="Sasaki K."/>
            <person name="Sekiguchi M."/>
            <person name="Hodoyama M."/>
            <person name="Nishiko R."/>
            <person name="Narita H."/>
            <person name="Hanamaki A."/>
            <person name="Hata C."/>
            <person name="Konno Y."/>
            <person name="Niimura Y."/>
            <person name="Yamazaki S."/>
            <person name="Fujita N."/>
        </authorList>
    </citation>
    <scope>NUCLEOTIDE SEQUENCE [LARGE SCALE GENOMIC DNA]</scope>
    <source>
        <strain evidence="16">ATCC 51415 / DSM 6626 / JCM 7361 / LMG 17667 / NBRC 15112 / Ep01</strain>
    </source>
</reference>
<evidence type="ECO:0000256" key="12">
    <source>
        <dbReference type="ARBA" id="ARBA00023136"/>
    </source>
</evidence>
<dbReference type="OrthoDB" id="9780487at2"/>
<keyword evidence="6 13" id="KW-0812">Transmembrane</keyword>
<keyword evidence="7" id="KW-0547">Nucleotide-binding</keyword>
<dbReference type="STRING" id="698758.AXY_04900"/>
<dbReference type="SMART" id="SM00387">
    <property type="entry name" value="HATPase_c"/>
    <property type="match status" value="1"/>
</dbReference>
<evidence type="ECO:0000256" key="10">
    <source>
        <dbReference type="ARBA" id="ARBA00022989"/>
    </source>
</evidence>
<dbReference type="Proteomes" id="UP000006294">
    <property type="component" value="Chromosome"/>
</dbReference>
<dbReference type="PANTHER" id="PTHR45453">
    <property type="entry name" value="PHOSPHATE REGULON SENSOR PROTEIN PHOR"/>
    <property type="match status" value="1"/>
</dbReference>
<evidence type="ECO:0000256" key="8">
    <source>
        <dbReference type="ARBA" id="ARBA00022777"/>
    </source>
</evidence>
<keyword evidence="8 15" id="KW-0418">Kinase</keyword>
<evidence type="ECO:0000256" key="4">
    <source>
        <dbReference type="ARBA" id="ARBA00022475"/>
    </source>
</evidence>
<sequence length="349" mass="40785">MFITYLIYKKSWIALIMLFLILTNVLIIFDGGINVEPSSLIYLNGLFLIIFAVFFIWRYKKETSYYKSLLRLFRDLDDDWFESISPPHVHFPDSIVYTLLQTIHEFEQNKRLEDHYSQQMDHNDLSSWVHEMKTPLTAMKITIDAHPSNELAQRLDSNWLKLHLLLDRQLYISRLDTLEADLLPQKLEVNALIRQEIRELSTWCMEKNIAIDLLGDKRYTYTDNKWCGFVIRQLLTNAIKYSPIDGNIFINIGLYENELVMVKIKDEGPGIQAHDLPRIFDKGFTGEQGRIQRSSTGMGLYLAKEVSKKLNIQLEVDSVVGEGTSISMIFTSENPFERIRRSYKSDILK</sequence>
<dbReference type="eggNOG" id="COG2205">
    <property type="taxonomic scope" value="Bacteria"/>
</dbReference>
<dbReference type="PROSITE" id="PS50109">
    <property type="entry name" value="HIS_KIN"/>
    <property type="match status" value="1"/>
</dbReference>
<dbReference type="GO" id="GO:0004721">
    <property type="term" value="F:phosphoprotein phosphatase activity"/>
    <property type="evidence" value="ECO:0007669"/>
    <property type="project" value="TreeGrafter"/>
</dbReference>
<evidence type="ECO:0000256" key="6">
    <source>
        <dbReference type="ARBA" id="ARBA00022692"/>
    </source>
</evidence>
<evidence type="ECO:0000313" key="16">
    <source>
        <dbReference type="Proteomes" id="UP000006294"/>
    </source>
</evidence>
<dbReference type="InterPro" id="IPR004358">
    <property type="entry name" value="Sig_transdc_His_kin-like_C"/>
</dbReference>
<evidence type="ECO:0000256" key="1">
    <source>
        <dbReference type="ARBA" id="ARBA00000085"/>
    </source>
</evidence>
<dbReference type="SUPFAM" id="SSF55874">
    <property type="entry name" value="ATPase domain of HSP90 chaperone/DNA topoisomerase II/histidine kinase"/>
    <property type="match status" value="1"/>
</dbReference>
<evidence type="ECO:0000313" key="15">
    <source>
        <dbReference type="EMBL" id="BAM46622.1"/>
    </source>
</evidence>
<keyword evidence="16" id="KW-1185">Reference proteome</keyword>
<organism evidence="15 16">
    <name type="scientific">Amphibacillus xylanus (strain ATCC 51415 / DSM 6626 / JCM 7361 / LMG 17667 / NBRC 15112 / Ep01)</name>
    <dbReference type="NCBI Taxonomy" id="698758"/>
    <lineage>
        <taxon>Bacteria</taxon>
        <taxon>Bacillati</taxon>
        <taxon>Bacillota</taxon>
        <taxon>Bacilli</taxon>
        <taxon>Bacillales</taxon>
        <taxon>Bacillaceae</taxon>
        <taxon>Amphibacillus</taxon>
    </lineage>
</organism>
<evidence type="ECO:0000256" key="13">
    <source>
        <dbReference type="SAM" id="Phobius"/>
    </source>
</evidence>
<dbReference type="PRINTS" id="PR00344">
    <property type="entry name" value="BCTRLSENSOR"/>
</dbReference>
<proteinExistence type="predicted"/>
<keyword evidence="5 15" id="KW-0808">Transferase</keyword>
<name>K0J0F5_AMPXN</name>
<dbReference type="RefSeq" id="WP_015009227.1">
    <property type="nucleotide sequence ID" value="NC_018704.1"/>
</dbReference>
<dbReference type="InterPro" id="IPR005467">
    <property type="entry name" value="His_kinase_dom"/>
</dbReference>